<accession>A0A7D9JQ98</accession>
<sequence length="180" mass="20712">MLYAWVNSLNLLSLNSSEPACARDAKDKVPHTQNPFTIMMAMQRQQKSLPHKYEVKKPNRKLDLKNDILGCLEINELGWTADAVTDQGCNFINTLADVLWAIDGHDKTLQDRGCGIPEMFKHLQGYNKPEITKHRKRVYNALLRLADNLRKYANYLDEQLAATETSQARKIPRTDVDEWQ</sequence>
<dbReference type="Proteomes" id="UP001152795">
    <property type="component" value="Unassembled WGS sequence"/>
</dbReference>
<name>A0A7D9JQ98_PARCT</name>
<keyword evidence="2" id="KW-1185">Reference proteome</keyword>
<protein>
    <submittedName>
        <fullName evidence="1">Uncharacterized protein</fullName>
    </submittedName>
</protein>
<organism evidence="1 2">
    <name type="scientific">Paramuricea clavata</name>
    <name type="common">Red gorgonian</name>
    <name type="synonym">Violescent sea-whip</name>
    <dbReference type="NCBI Taxonomy" id="317549"/>
    <lineage>
        <taxon>Eukaryota</taxon>
        <taxon>Metazoa</taxon>
        <taxon>Cnidaria</taxon>
        <taxon>Anthozoa</taxon>
        <taxon>Octocorallia</taxon>
        <taxon>Malacalcyonacea</taxon>
        <taxon>Plexauridae</taxon>
        <taxon>Paramuricea</taxon>
    </lineage>
</organism>
<feature type="non-terminal residue" evidence="1">
    <location>
        <position position="1"/>
    </location>
</feature>
<proteinExistence type="predicted"/>
<evidence type="ECO:0000313" key="1">
    <source>
        <dbReference type="EMBL" id="CAB4034119.1"/>
    </source>
</evidence>
<gene>
    <name evidence="1" type="ORF">PACLA_8A070151</name>
</gene>
<comment type="caution">
    <text evidence="1">The sequence shown here is derived from an EMBL/GenBank/DDBJ whole genome shotgun (WGS) entry which is preliminary data.</text>
</comment>
<reference evidence="1" key="1">
    <citation type="submission" date="2020-04" db="EMBL/GenBank/DDBJ databases">
        <authorList>
            <person name="Alioto T."/>
            <person name="Alioto T."/>
            <person name="Gomez Garrido J."/>
        </authorList>
    </citation>
    <scope>NUCLEOTIDE SEQUENCE</scope>
    <source>
        <strain evidence="1">A484AB</strain>
    </source>
</reference>
<dbReference type="AlphaFoldDB" id="A0A7D9JQ98"/>
<evidence type="ECO:0000313" key="2">
    <source>
        <dbReference type="Proteomes" id="UP001152795"/>
    </source>
</evidence>
<dbReference type="EMBL" id="CACRXK020019837">
    <property type="protein sequence ID" value="CAB4034119.1"/>
    <property type="molecule type" value="Genomic_DNA"/>
</dbReference>